<protein>
    <submittedName>
        <fullName evidence="1">Uncharacterized protein</fullName>
    </submittedName>
</protein>
<organism evidence="1 2">
    <name type="scientific">Bacillus thuringiensis serovar mexicanensis</name>
    <dbReference type="NCBI Taxonomy" id="180868"/>
    <lineage>
        <taxon>Bacteria</taxon>
        <taxon>Bacillati</taxon>
        <taxon>Bacillota</taxon>
        <taxon>Bacilli</taxon>
        <taxon>Bacillales</taxon>
        <taxon>Bacillaceae</taxon>
        <taxon>Bacillus</taxon>
        <taxon>Bacillus cereus group</taxon>
    </lineage>
</organism>
<dbReference type="EMBL" id="NFCF01000076">
    <property type="protein sequence ID" value="OTW47023.1"/>
    <property type="molecule type" value="Genomic_DNA"/>
</dbReference>
<evidence type="ECO:0000313" key="2">
    <source>
        <dbReference type="Proteomes" id="UP000195152"/>
    </source>
</evidence>
<dbReference type="Proteomes" id="UP000195152">
    <property type="component" value="Unassembled WGS sequence"/>
</dbReference>
<reference evidence="1 2" key="1">
    <citation type="submission" date="2016-10" db="EMBL/GenBank/DDBJ databases">
        <title>Comparative genomics of Bacillus thuringiensis reveals a path to pathogens against multiple invertebrate hosts.</title>
        <authorList>
            <person name="Zheng J."/>
            <person name="Gao Q."/>
            <person name="Liu H."/>
            <person name="Peng D."/>
            <person name="Ruan L."/>
            <person name="Sun M."/>
        </authorList>
    </citation>
    <scope>NUCLEOTIDE SEQUENCE [LARGE SCALE GENOMIC DNA]</scope>
    <source>
        <strain evidence="1">BGSC 4AC1</strain>
    </source>
</reference>
<evidence type="ECO:0000313" key="1">
    <source>
        <dbReference type="EMBL" id="OTW47023.1"/>
    </source>
</evidence>
<proteinExistence type="predicted"/>
<accession>A0A242W8V4</accession>
<name>A0A242W8V4_BACTU</name>
<comment type="caution">
    <text evidence="1">The sequence shown here is derived from an EMBL/GenBank/DDBJ whole genome shotgun (WGS) entry which is preliminary data.</text>
</comment>
<sequence length="239" mass="28470">MKVTRKLEDILPAFLCCFAYHGITIKRSYPHSNFFSTYPTQYQPDYINDFSNISIVSPLLSAIFSLYRRFDIGYRLTDNFRQSIYTLYPTTTIKRSYPHSNFFSIYPTQYQPNYINDVSNISTISTLLSAIFSLYRRFDIGYRLTDNFRQSIYALYPATTIKRSYPHGNFFSIYPTQYQPDYINDFSNISIVSPLISTIFSLYRRFDTRYRFNDNLRHSKRTTYPIPQAIYCRALRLKR</sequence>
<gene>
    <name evidence="1" type="ORF">BK699_17755</name>
</gene>
<dbReference type="AlphaFoldDB" id="A0A242W8V4"/>